<proteinExistence type="predicted"/>
<reference evidence="2" key="1">
    <citation type="journal article" date="2023" name="G3 (Bethesda)">
        <title>Genome assembly and association tests identify interacting loci associated with vigor, precocity, and sex in interspecific pistachio rootstocks.</title>
        <authorList>
            <person name="Palmer W."/>
            <person name="Jacygrad E."/>
            <person name="Sagayaradj S."/>
            <person name="Cavanaugh K."/>
            <person name="Han R."/>
            <person name="Bertier L."/>
            <person name="Beede B."/>
            <person name="Kafkas S."/>
            <person name="Golino D."/>
            <person name="Preece J."/>
            <person name="Michelmore R."/>
        </authorList>
    </citation>
    <scope>NUCLEOTIDE SEQUENCE [LARGE SCALE GENOMIC DNA]</scope>
</reference>
<dbReference type="Proteomes" id="UP001163603">
    <property type="component" value="Chromosome 1"/>
</dbReference>
<organism evidence="1 2">
    <name type="scientific">Pistacia integerrima</name>
    <dbReference type="NCBI Taxonomy" id="434235"/>
    <lineage>
        <taxon>Eukaryota</taxon>
        <taxon>Viridiplantae</taxon>
        <taxon>Streptophyta</taxon>
        <taxon>Embryophyta</taxon>
        <taxon>Tracheophyta</taxon>
        <taxon>Spermatophyta</taxon>
        <taxon>Magnoliopsida</taxon>
        <taxon>eudicotyledons</taxon>
        <taxon>Gunneridae</taxon>
        <taxon>Pentapetalae</taxon>
        <taxon>rosids</taxon>
        <taxon>malvids</taxon>
        <taxon>Sapindales</taxon>
        <taxon>Anacardiaceae</taxon>
        <taxon>Pistacia</taxon>
    </lineage>
</organism>
<protein>
    <submittedName>
        <fullName evidence="1">Uncharacterized protein</fullName>
    </submittedName>
</protein>
<keyword evidence="2" id="KW-1185">Reference proteome</keyword>
<sequence>MEAKGCVQHLSIGQIRNTYGKVAIITGAASGIGEAAAKLFAEHGAFVIIADVQDVLANEVVASIGPDKACYRHCDVTDEKQIEETVAYAIEKYGTLDIMYSNAGILGPLGSILDLEMDQFDNTIAVNLRGSVLAVKHAARAMVANKIRGSIICTGSLASSLGGSGPHAYTISKHGLLGLVRAASGELGRHGIRVNCVSPNGVSTPMACKVANSDPSTVDARSAQLANLKGIVLKAEHVAQSALFLASDESVYISGHNLAVDGGFSAISSIMSLTKH</sequence>
<evidence type="ECO:0000313" key="1">
    <source>
        <dbReference type="EMBL" id="KAJ0052181.1"/>
    </source>
</evidence>
<comment type="caution">
    <text evidence="1">The sequence shown here is derived from an EMBL/GenBank/DDBJ whole genome shotgun (WGS) entry which is preliminary data.</text>
</comment>
<gene>
    <name evidence="1" type="ORF">Pint_00803</name>
</gene>
<accession>A0ACC0ZG35</accession>
<dbReference type="EMBL" id="CM047736">
    <property type="protein sequence ID" value="KAJ0052181.1"/>
    <property type="molecule type" value="Genomic_DNA"/>
</dbReference>
<name>A0ACC0ZG35_9ROSI</name>
<evidence type="ECO:0000313" key="2">
    <source>
        <dbReference type="Proteomes" id="UP001163603"/>
    </source>
</evidence>